<evidence type="ECO:0000313" key="1">
    <source>
        <dbReference type="EMBL" id="KAJ7077417.1"/>
    </source>
</evidence>
<comment type="caution">
    <text evidence="1">The sequence shown here is derived from an EMBL/GenBank/DDBJ whole genome shotgun (WGS) entry which is preliminary data.</text>
</comment>
<evidence type="ECO:0000313" key="2">
    <source>
        <dbReference type="Proteomes" id="UP001222325"/>
    </source>
</evidence>
<organism evidence="1 2">
    <name type="scientific">Mycena belliarum</name>
    <dbReference type="NCBI Taxonomy" id="1033014"/>
    <lineage>
        <taxon>Eukaryota</taxon>
        <taxon>Fungi</taxon>
        <taxon>Dikarya</taxon>
        <taxon>Basidiomycota</taxon>
        <taxon>Agaricomycotina</taxon>
        <taxon>Agaricomycetes</taxon>
        <taxon>Agaricomycetidae</taxon>
        <taxon>Agaricales</taxon>
        <taxon>Marasmiineae</taxon>
        <taxon>Mycenaceae</taxon>
        <taxon>Mycena</taxon>
    </lineage>
</organism>
<proteinExistence type="predicted"/>
<gene>
    <name evidence="1" type="ORF">B0H15DRAFT_563082</name>
</gene>
<protein>
    <submittedName>
        <fullName evidence="1">Uncharacterized protein</fullName>
    </submittedName>
</protein>
<name>A0AAD6XKZ2_9AGAR</name>
<keyword evidence="2" id="KW-1185">Reference proteome</keyword>
<dbReference type="Proteomes" id="UP001222325">
    <property type="component" value="Unassembled WGS sequence"/>
</dbReference>
<accession>A0AAD6XKZ2</accession>
<dbReference type="AlphaFoldDB" id="A0AAD6XKZ2"/>
<sequence>MWSRAGTPAIIPNVSCFPLCSHSDVLGEPIRLGLPQPSTPLLLALLLSFSPPYGLRSGDPVSSAEHLRTARAFAAIDPESGWPAAMKRYKRLQAVDKYSVAGHPDHERWTRLEQYDANDTFLVDAAHGAEGFGTVGRFASPIAGYAQMAPQTLRTRRAPPGQKVFIVD</sequence>
<reference evidence="1" key="1">
    <citation type="submission" date="2023-03" db="EMBL/GenBank/DDBJ databases">
        <title>Massive genome expansion in bonnet fungi (Mycena s.s.) driven by repeated elements and novel gene families across ecological guilds.</title>
        <authorList>
            <consortium name="Lawrence Berkeley National Laboratory"/>
            <person name="Harder C.B."/>
            <person name="Miyauchi S."/>
            <person name="Viragh M."/>
            <person name="Kuo A."/>
            <person name="Thoen E."/>
            <person name="Andreopoulos B."/>
            <person name="Lu D."/>
            <person name="Skrede I."/>
            <person name="Drula E."/>
            <person name="Henrissat B."/>
            <person name="Morin E."/>
            <person name="Kohler A."/>
            <person name="Barry K."/>
            <person name="LaButti K."/>
            <person name="Morin E."/>
            <person name="Salamov A."/>
            <person name="Lipzen A."/>
            <person name="Mereny Z."/>
            <person name="Hegedus B."/>
            <person name="Baldrian P."/>
            <person name="Stursova M."/>
            <person name="Weitz H."/>
            <person name="Taylor A."/>
            <person name="Grigoriev I.V."/>
            <person name="Nagy L.G."/>
            <person name="Martin F."/>
            <person name="Kauserud H."/>
        </authorList>
    </citation>
    <scope>NUCLEOTIDE SEQUENCE</scope>
    <source>
        <strain evidence="1">CBHHK173m</strain>
    </source>
</reference>
<dbReference type="EMBL" id="JARJCN010000073">
    <property type="protein sequence ID" value="KAJ7077417.1"/>
    <property type="molecule type" value="Genomic_DNA"/>
</dbReference>